<keyword evidence="2" id="KW-1185">Reference proteome</keyword>
<accession>A0ABV3FII0</accession>
<proteinExistence type="predicted"/>
<protein>
    <submittedName>
        <fullName evidence="1">Uncharacterized protein</fullName>
    </submittedName>
</protein>
<gene>
    <name evidence="1" type="ORF">AB0H72_33060</name>
</gene>
<evidence type="ECO:0000313" key="1">
    <source>
        <dbReference type="EMBL" id="MEV0367527.1"/>
    </source>
</evidence>
<evidence type="ECO:0000313" key="2">
    <source>
        <dbReference type="Proteomes" id="UP001551658"/>
    </source>
</evidence>
<dbReference type="EMBL" id="JBFAIH010000031">
    <property type="protein sequence ID" value="MEV0367527.1"/>
    <property type="molecule type" value="Genomic_DNA"/>
</dbReference>
<organism evidence="1 2">
    <name type="scientific">Nocardia fusca</name>
    <dbReference type="NCBI Taxonomy" id="941183"/>
    <lineage>
        <taxon>Bacteria</taxon>
        <taxon>Bacillati</taxon>
        <taxon>Actinomycetota</taxon>
        <taxon>Actinomycetes</taxon>
        <taxon>Mycobacteriales</taxon>
        <taxon>Nocardiaceae</taxon>
        <taxon>Nocardia</taxon>
    </lineage>
</organism>
<reference evidence="1 2" key="1">
    <citation type="submission" date="2024-06" db="EMBL/GenBank/DDBJ databases">
        <title>The Natural Products Discovery Center: Release of the First 8490 Sequenced Strains for Exploring Actinobacteria Biosynthetic Diversity.</title>
        <authorList>
            <person name="Kalkreuter E."/>
            <person name="Kautsar S.A."/>
            <person name="Yang D."/>
            <person name="Bader C.D."/>
            <person name="Teijaro C.N."/>
            <person name="Fluegel L."/>
            <person name="Davis C.M."/>
            <person name="Simpson J.R."/>
            <person name="Lauterbach L."/>
            <person name="Steele A.D."/>
            <person name="Gui C."/>
            <person name="Meng S."/>
            <person name="Li G."/>
            <person name="Viehrig K."/>
            <person name="Ye F."/>
            <person name="Su P."/>
            <person name="Kiefer A.F."/>
            <person name="Nichols A."/>
            <person name="Cepeda A.J."/>
            <person name="Yan W."/>
            <person name="Fan B."/>
            <person name="Jiang Y."/>
            <person name="Adhikari A."/>
            <person name="Zheng C.-J."/>
            <person name="Schuster L."/>
            <person name="Cowan T.M."/>
            <person name="Smanski M.J."/>
            <person name="Chevrette M.G."/>
            <person name="De Carvalho L.P.S."/>
            <person name="Shen B."/>
        </authorList>
    </citation>
    <scope>NUCLEOTIDE SEQUENCE [LARGE SCALE GENOMIC DNA]</scope>
    <source>
        <strain evidence="1 2">NPDC050671</strain>
    </source>
</reference>
<sequence length="73" mass="7908">MAAQAAVDVRPVVDSAELIARWLLAWLGIPEQPDSFWANFSANTAEALYEYADVYANACAVMADNSQPIGMES</sequence>
<dbReference type="RefSeq" id="WP_357987221.1">
    <property type="nucleotide sequence ID" value="NZ_JBFAIH010000031.1"/>
</dbReference>
<dbReference type="Proteomes" id="UP001551658">
    <property type="component" value="Unassembled WGS sequence"/>
</dbReference>
<name>A0ABV3FII0_9NOCA</name>
<comment type="caution">
    <text evidence="1">The sequence shown here is derived from an EMBL/GenBank/DDBJ whole genome shotgun (WGS) entry which is preliminary data.</text>
</comment>